<reference evidence="2" key="2">
    <citation type="submission" date="2015-02" db="UniProtKB">
        <authorList>
            <consortium name="EnsemblMetazoa"/>
        </authorList>
    </citation>
    <scope>IDENTIFICATION</scope>
</reference>
<dbReference type="eggNOG" id="KOG1026">
    <property type="taxonomic scope" value="Eukaryota"/>
</dbReference>
<dbReference type="PhylomeDB" id="T1IWC3"/>
<dbReference type="Pfam" id="PF13927">
    <property type="entry name" value="Ig_3"/>
    <property type="match status" value="1"/>
</dbReference>
<dbReference type="EMBL" id="JH431612">
    <property type="status" value="NOT_ANNOTATED_CDS"/>
    <property type="molecule type" value="Genomic_DNA"/>
</dbReference>
<evidence type="ECO:0000313" key="2">
    <source>
        <dbReference type="EnsemblMetazoa" id="SMAR005488-PA"/>
    </source>
</evidence>
<accession>T1IWC3</accession>
<sequence length="183" mass="21109">MVERMSLTRQYSASHRILWNGIITREKPNTVISLSYKRWNTQRWFSLLIRPLVNMTKVSGEGVRLRCEVTGEPTPIKFRWFKNEAPLLEEKGRVLVRRYSTAIGHGSRVRIVELDTHDTGYYRCEASTPHHLVDTTGILVVKMGRRDRIQPASGLPNMSPIFPNFPNLAGRHDAKCIKNVIKR</sequence>
<name>T1IWC3_STRMM</name>
<proteinExistence type="predicted"/>
<feature type="domain" description="Ig-like" evidence="1">
    <location>
        <begin position="28"/>
        <end position="127"/>
    </location>
</feature>
<keyword evidence="3" id="KW-1185">Reference proteome</keyword>
<dbReference type="SMART" id="SM00409">
    <property type="entry name" value="IG"/>
    <property type="match status" value="1"/>
</dbReference>
<dbReference type="InterPro" id="IPR003599">
    <property type="entry name" value="Ig_sub"/>
</dbReference>
<reference evidence="3" key="1">
    <citation type="submission" date="2011-05" db="EMBL/GenBank/DDBJ databases">
        <authorList>
            <person name="Richards S.R."/>
            <person name="Qu J."/>
            <person name="Jiang H."/>
            <person name="Jhangiani S.N."/>
            <person name="Agravi P."/>
            <person name="Goodspeed R."/>
            <person name="Gross S."/>
            <person name="Mandapat C."/>
            <person name="Jackson L."/>
            <person name="Mathew T."/>
            <person name="Pu L."/>
            <person name="Thornton R."/>
            <person name="Saada N."/>
            <person name="Wilczek-Boney K.B."/>
            <person name="Lee S."/>
            <person name="Kovar C."/>
            <person name="Wu Y."/>
            <person name="Scherer S.E."/>
            <person name="Worley K.C."/>
            <person name="Muzny D.M."/>
            <person name="Gibbs R."/>
        </authorList>
    </citation>
    <scope>NUCLEOTIDE SEQUENCE</scope>
    <source>
        <strain evidence="3">Brora</strain>
    </source>
</reference>
<dbReference type="PROSITE" id="PS50835">
    <property type="entry name" value="IG_LIKE"/>
    <property type="match status" value="1"/>
</dbReference>
<dbReference type="InterPro" id="IPR003598">
    <property type="entry name" value="Ig_sub2"/>
</dbReference>
<dbReference type="InterPro" id="IPR013783">
    <property type="entry name" value="Ig-like_fold"/>
</dbReference>
<dbReference type="SUPFAM" id="SSF48726">
    <property type="entry name" value="Immunoglobulin"/>
    <property type="match status" value="1"/>
</dbReference>
<dbReference type="SMART" id="SM00408">
    <property type="entry name" value="IGc2"/>
    <property type="match status" value="1"/>
</dbReference>
<dbReference type="STRING" id="126957.T1IWC3"/>
<dbReference type="Gene3D" id="2.60.40.10">
    <property type="entry name" value="Immunoglobulins"/>
    <property type="match status" value="1"/>
</dbReference>
<dbReference type="EnsemblMetazoa" id="SMAR005488-RA">
    <property type="protein sequence ID" value="SMAR005488-PA"/>
    <property type="gene ID" value="SMAR005488"/>
</dbReference>
<dbReference type="InterPro" id="IPR036179">
    <property type="entry name" value="Ig-like_dom_sf"/>
</dbReference>
<dbReference type="HOGENOM" id="CLU_1476972_0_0_1"/>
<evidence type="ECO:0000259" key="1">
    <source>
        <dbReference type="PROSITE" id="PS50835"/>
    </source>
</evidence>
<protein>
    <recommendedName>
        <fullName evidence="1">Ig-like domain-containing protein</fullName>
    </recommendedName>
</protein>
<dbReference type="Proteomes" id="UP000014500">
    <property type="component" value="Unassembled WGS sequence"/>
</dbReference>
<dbReference type="AlphaFoldDB" id="T1IWC3"/>
<dbReference type="InterPro" id="IPR007110">
    <property type="entry name" value="Ig-like_dom"/>
</dbReference>
<evidence type="ECO:0000313" key="3">
    <source>
        <dbReference type="Proteomes" id="UP000014500"/>
    </source>
</evidence>
<organism evidence="2 3">
    <name type="scientific">Strigamia maritima</name>
    <name type="common">European centipede</name>
    <name type="synonym">Geophilus maritimus</name>
    <dbReference type="NCBI Taxonomy" id="126957"/>
    <lineage>
        <taxon>Eukaryota</taxon>
        <taxon>Metazoa</taxon>
        <taxon>Ecdysozoa</taxon>
        <taxon>Arthropoda</taxon>
        <taxon>Myriapoda</taxon>
        <taxon>Chilopoda</taxon>
        <taxon>Pleurostigmophora</taxon>
        <taxon>Geophilomorpha</taxon>
        <taxon>Linotaeniidae</taxon>
        <taxon>Strigamia</taxon>
    </lineage>
</organism>